<proteinExistence type="predicted"/>
<sequence length="86" mass="10708">MDNDNDNDNDLELERLYNEWEILEEENMLYTHKLYTHKLYTHKLYTTFLILSFVNIINYYLIFIIDNIRIQQKKIDKRLYTVNEID</sequence>
<evidence type="ECO:0000313" key="2">
    <source>
        <dbReference type="EMBL" id="QHU01504.1"/>
    </source>
</evidence>
<protein>
    <submittedName>
        <fullName evidence="2">Uncharacterized protein</fullName>
    </submittedName>
</protein>
<keyword evidence="1" id="KW-0812">Transmembrane</keyword>
<organism evidence="2">
    <name type="scientific">viral metagenome</name>
    <dbReference type="NCBI Taxonomy" id="1070528"/>
    <lineage>
        <taxon>unclassified sequences</taxon>
        <taxon>metagenomes</taxon>
        <taxon>organismal metagenomes</taxon>
    </lineage>
</organism>
<dbReference type="AlphaFoldDB" id="A0A6C0JD02"/>
<keyword evidence="1" id="KW-0472">Membrane</keyword>
<evidence type="ECO:0000256" key="1">
    <source>
        <dbReference type="SAM" id="Phobius"/>
    </source>
</evidence>
<keyword evidence="1" id="KW-1133">Transmembrane helix</keyword>
<dbReference type="EMBL" id="MN740344">
    <property type="protein sequence ID" value="QHU01504.1"/>
    <property type="molecule type" value="Genomic_DNA"/>
</dbReference>
<name>A0A6C0JD02_9ZZZZ</name>
<feature type="transmembrane region" description="Helical" evidence="1">
    <location>
        <begin position="44"/>
        <end position="65"/>
    </location>
</feature>
<accession>A0A6C0JD02</accession>
<reference evidence="2" key="1">
    <citation type="journal article" date="2020" name="Nature">
        <title>Giant virus diversity and host interactions through global metagenomics.</title>
        <authorList>
            <person name="Schulz F."/>
            <person name="Roux S."/>
            <person name="Paez-Espino D."/>
            <person name="Jungbluth S."/>
            <person name="Walsh D.A."/>
            <person name="Denef V.J."/>
            <person name="McMahon K.D."/>
            <person name="Konstantinidis K.T."/>
            <person name="Eloe-Fadrosh E.A."/>
            <person name="Kyrpides N.C."/>
            <person name="Woyke T."/>
        </authorList>
    </citation>
    <scope>NUCLEOTIDE SEQUENCE</scope>
    <source>
        <strain evidence="2">GVMAG-M-3300025860-25</strain>
    </source>
</reference>